<feature type="domain" description="Pyrrolo-quinoline quinone repeat" evidence="4">
    <location>
        <begin position="18"/>
        <end position="135"/>
    </location>
</feature>
<dbReference type="InterPro" id="IPR002372">
    <property type="entry name" value="PQQ_rpt_dom"/>
</dbReference>
<dbReference type="EMBL" id="CAJNOQ010012134">
    <property type="protein sequence ID" value="CAF1292739.1"/>
    <property type="molecule type" value="Genomic_DNA"/>
</dbReference>
<evidence type="ECO:0000313" key="5">
    <source>
        <dbReference type="EMBL" id="CAF1292739.1"/>
    </source>
</evidence>
<dbReference type="SUPFAM" id="SSF50998">
    <property type="entry name" value="Quinoprotein alcohol dehydrogenase-like"/>
    <property type="match status" value="2"/>
</dbReference>
<dbReference type="InterPro" id="IPR015943">
    <property type="entry name" value="WD40/YVTN_repeat-like_dom_sf"/>
</dbReference>
<keyword evidence="3" id="KW-0560">Oxidoreductase</keyword>
<dbReference type="Gene3D" id="2.130.10.10">
    <property type="entry name" value="YVTN repeat-like/Quinoprotein amine dehydrogenase"/>
    <property type="match status" value="1"/>
</dbReference>
<comment type="similarity">
    <text evidence="2">Belongs to the bacterial PQQ dehydrogenase family.</text>
</comment>
<evidence type="ECO:0000256" key="2">
    <source>
        <dbReference type="ARBA" id="ARBA00008156"/>
    </source>
</evidence>
<evidence type="ECO:0000256" key="1">
    <source>
        <dbReference type="ARBA" id="ARBA00001931"/>
    </source>
</evidence>
<dbReference type="OrthoDB" id="416253at2759"/>
<sequence length="418" mass="44754">MIILGLTDDSIVTHVAGHGSYVIAFDRFTGVLLWQKIVSSHPTSKLTSTPQLANGLLFIGISSSEESFAIDPTYPCCTFQGSVIALNASTGTFLWETKMIPDNNGTTTEYSGAAVWGSQFPVDYKRNQIYIATGNYYKLPALVQKCVTDTSNLTLYSEPCDQPTAYGEAIVALDMSQGIVRWSRNLGPINAYTEACGHPNVNCPPNPGNDSDFGQAPILKLNLRYKLGGKNRDQLFVGQKSGIAFDFDAETGTIIWSNQVAPGAHSAGIKFGSAADDQYLYVGNNNADSLNYTLPNGTTTTKASWSALDLVTGDVKWATVDPTTNVHQTSASLALTVWDQLVLVQGGTSPGRLDTPIKGCLYGLNKTNGEVLYEWCIENTPIGSGASVARNTIYVGIGYAIPRAATDGIVALQLPLIP</sequence>
<organism evidence="5 7">
    <name type="scientific">Didymodactylos carnosus</name>
    <dbReference type="NCBI Taxonomy" id="1234261"/>
    <lineage>
        <taxon>Eukaryota</taxon>
        <taxon>Metazoa</taxon>
        <taxon>Spiralia</taxon>
        <taxon>Gnathifera</taxon>
        <taxon>Rotifera</taxon>
        <taxon>Eurotatoria</taxon>
        <taxon>Bdelloidea</taxon>
        <taxon>Philodinida</taxon>
        <taxon>Philodinidae</taxon>
        <taxon>Didymodactylos</taxon>
    </lineage>
</organism>
<comment type="caution">
    <text evidence="5">The sequence shown here is derived from an EMBL/GenBank/DDBJ whole genome shotgun (WGS) entry which is preliminary data.</text>
</comment>
<dbReference type="Pfam" id="PF13360">
    <property type="entry name" value="PQQ_2"/>
    <property type="match status" value="2"/>
</dbReference>
<reference evidence="5" key="1">
    <citation type="submission" date="2021-02" db="EMBL/GenBank/DDBJ databases">
        <authorList>
            <person name="Nowell W R."/>
        </authorList>
    </citation>
    <scope>NUCLEOTIDE SEQUENCE</scope>
</reference>
<dbReference type="AlphaFoldDB" id="A0A815CV67"/>
<dbReference type="Proteomes" id="UP000663829">
    <property type="component" value="Unassembled WGS sequence"/>
</dbReference>
<proteinExistence type="inferred from homology"/>
<evidence type="ECO:0000256" key="3">
    <source>
        <dbReference type="ARBA" id="ARBA00023002"/>
    </source>
</evidence>
<dbReference type="PANTHER" id="PTHR32303">
    <property type="entry name" value="QUINOPROTEIN ALCOHOL DEHYDROGENASE (CYTOCHROME C)"/>
    <property type="match status" value="1"/>
</dbReference>
<protein>
    <recommendedName>
        <fullName evidence="4">Pyrrolo-quinoline quinone repeat domain-containing protein</fullName>
    </recommendedName>
</protein>
<keyword evidence="7" id="KW-1185">Reference proteome</keyword>
<name>A0A815CV67_9BILA</name>
<evidence type="ECO:0000313" key="7">
    <source>
        <dbReference type="Proteomes" id="UP000663829"/>
    </source>
</evidence>
<dbReference type="Proteomes" id="UP000681722">
    <property type="component" value="Unassembled WGS sequence"/>
</dbReference>
<dbReference type="GO" id="GO:0016491">
    <property type="term" value="F:oxidoreductase activity"/>
    <property type="evidence" value="ECO:0007669"/>
    <property type="project" value="UniProtKB-KW"/>
</dbReference>
<dbReference type="PANTHER" id="PTHR32303:SF10">
    <property type="entry name" value="OUTER MEMBRANE PROTEIN ASSEMBLY FACTOR BAMB"/>
    <property type="match status" value="1"/>
</dbReference>
<feature type="domain" description="Pyrrolo-quinoline quinone repeat" evidence="4">
    <location>
        <begin position="170"/>
        <end position="377"/>
    </location>
</feature>
<evidence type="ECO:0000313" key="6">
    <source>
        <dbReference type="EMBL" id="CAF4101466.1"/>
    </source>
</evidence>
<evidence type="ECO:0000259" key="4">
    <source>
        <dbReference type="Pfam" id="PF13360"/>
    </source>
</evidence>
<dbReference type="Gene3D" id="2.140.10.10">
    <property type="entry name" value="Quinoprotein alcohol dehydrogenase-like superfamily"/>
    <property type="match status" value="1"/>
</dbReference>
<gene>
    <name evidence="5" type="ORF">GPM918_LOCUS28121</name>
    <name evidence="6" type="ORF">SRO942_LOCUS28582</name>
</gene>
<dbReference type="EMBL" id="CAJOBC010033573">
    <property type="protein sequence ID" value="CAF4101466.1"/>
    <property type="molecule type" value="Genomic_DNA"/>
</dbReference>
<dbReference type="InterPro" id="IPR011047">
    <property type="entry name" value="Quinoprotein_ADH-like_sf"/>
</dbReference>
<comment type="cofactor">
    <cofactor evidence="1">
        <name>pyrroloquinoline quinone</name>
        <dbReference type="ChEBI" id="CHEBI:58442"/>
    </cofactor>
</comment>
<accession>A0A815CV67</accession>